<evidence type="ECO:0000256" key="1">
    <source>
        <dbReference type="ARBA" id="ARBA00023015"/>
    </source>
</evidence>
<evidence type="ECO:0000256" key="3">
    <source>
        <dbReference type="ARBA" id="ARBA00023163"/>
    </source>
</evidence>
<dbReference type="SMART" id="SM00421">
    <property type="entry name" value="HTH_LUXR"/>
    <property type="match status" value="1"/>
</dbReference>
<dbReference type="InterPro" id="IPR016032">
    <property type="entry name" value="Sig_transdc_resp-reg_C-effctor"/>
</dbReference>
<keyword evidence="2" id="KW-0238">DNA-binding</keyword>
<dbReference type="InterPro" id="IPR000792">
    <property type="entry name" value="Tscrpt_reg_LuxR_C"/>
</dbReference>
<dbReference type="PANTHER" id="PTHR44688:SF16">
    <property type="entry name" value="DNA-BINDING TRANSCRIPTIONAL ACTIVATOR DEVR_DOSR"/>
    <property type="match status" value="1"/>
</dbReference>
<dbReference type="CDD" id="cd06170">
    <property type="entry name" value="LuxR_C_like"/>
    <property type="match status" value="1"/>
</dbReference>
<dbReference type="Gene3D" id="1.10.10.10">
    <property type="entry name" value="Winged helix-like DNA-binding domain superfamily/Winged helix DNA-binding domain"/>
    <property type="match status" value="1"/>
</dbReference>
<name>A0ABT2NLV1_9RHOB</name>
<dbReference type="PANTHER" id="PTHR44688">
    <property type="entry name" value="DNA-BINDING TRANSCRIPTIONAL ACTIVATOR DEVR_DOSR"/>
    <property type="match status" value="1"/>
</dbReference>
<accession>A0ABT2NLV1</accession>
<dbReference type="EMBL" id="JAOCQF010000001">
    <property type="protein sequence ID" value="MCT8329907.1"/>
    <property type="molecule type" value="Genomic_DNA"/>
</dbReference>
<gene>
    <name evidence="5" type="ORF">N5I32_10310</name>
</gene>
<dbReference type="PROSITE" id="PS00622">
    <property type="entry name" value="HTH_LUXR_1"/>
    <property type="match status" value="1"/>
</dbReference>
<dbReference type="Pfam" id="PF00196">
    <property type="entry name" value="GerE"/>
    <property type="match status" value="1"/>
</dbReference>
<dbReference type="Proteomes" id="UP001205601">
    <property type="component" value="Unassembled WGS sequence"/>
</dbReference>
<dbReference type="SUPFAM" id="SSF46894">
    <property type="entry name" value="C-terminal effector domain of the bipartite response regulators"/>
    <property type="match status" value="1"/>
</dbReference>
<protein>
    <submittedName>
        <fullName evidence="5">Helix-turn-helix transcriptional regulator</fullName>
    </submittedName>
</protein>
<feature type="domain" description="HTH luxR-type" evidence="4">
    <location>
        <begin position="210"/>
        <end position="275"/>
    </location>
</feature>
<dbReference type="PRINTS" id="PR00038">
    <property type="entry name" value="HTHLUXR"/>
</dbReference>
<dbReference type="RefSeq" id="WP_261495987.1">
    <property type="nucleotide sequence ID" value="NZ_JAOCQF010000001.1"/>
</dbReference>
<keyword evidence="1" id="KW-0805">Transcription regulation</keyword>
<proteinExistence type="predicted"/>
<reference evidence="6" key="1">
    <citation type="submission" date="2023-07" db="EMBL/GenBank/DDBJ databases">
        <title>Defluviimonas sediminis sp. nov., isolated from mangrove sediment.</title>
        <authorList>
            <person name="Liu L."/>
            <person name="Li J."/>
            <person name="Huang Y."/>
            <person name="Pan J."/>
            <person name="Li M."/>
        </authorList>
    </citation>
    <scope>NUCLEOTIDE SEQUENCE [LARGE SCALE GENOMIC DNA]</scope>
    <source>
        <strain evidence="6">FT324</strain>
    </source>
</reference>
<keyword evidence="6" id="KW-1185">Reference proteome</keyword>
<comment type="caution">
    <text evidence="5">The sequence shown here is derived from an EMBL/GenBank/DDBJ whole genome shotgun (WGS) entry which is preliminary data.</text>
</comment>
<organism evidence="5 6">
    <name type="scientific">Albidovulum sediminis</name>
    <dbReference type="NCBI Taxonomy" id="3066345"/>
    <lineage>
        <taxon>Bacteria</taxon>
        <taxon>Pseudomonadati</taxon>
        <taxon>Pseudomonadota</taxon>
        <taxon>Alphaproteobacteria</taxon>
        <taxon>Rhodobacterales</taxon>
        <taxon>Paracoccaceae</taxon>
        <taxon>Albidovulum</taxon>
    </lineage>
</organism>
<evidence type="ECO:0000313" key="6">
    <source>
        <dbReference type="Proteomes" id="UP001205601"/>
    </source>
</evidence>
<sequence>MFRKAQATDVSVFTLADTAGLIESVAGWSEALHGNAALDDAFACLVRGMGAEAGAIVRTHPGRPFPQIVALHDEKAGDGVSRPLRGSFAAALFGAYLESAMPATVWLASQHADESDTVADAGLLVWQSARRFREMAVLTLTSDPSFHDHIELHFRERLPESTVAMLNVILPSVARIWARRKVGLVTAKVAERSRSSEGRAPLTGRGPILGAGNPADLSRAEFRVSVLLSRGLSVKGVSTELGLSEATVRSHLRSIYSKTGTRGLAQLVFLLLERPAGFEEPAQRWA</sequence>
<evidence type="ECO:0000256" key="2">
    <source>
        <dbReference type="ARBA" id="ARBA00023125"/>
    </source>
</evidence>
<keyword evidence="3" id="KW-0804">Transcription</keyword>
<dbReference type="PROSITE" id="PS50043">
    <property type="entry name" value="HTH_LUXR_2"/>
    <property type="match status" value="1"/>
</dbReference>
<evidence type="ECO:0000313" key="5">
    <source>
        <dbReference type="EMBL" id="MCT8329907.1"/>
    </source>
</evidence>
<evidence type="ECO:0000259" key="4">
    <source>
        <dbReference type="PROSITE" id="PS50043"/>
    </source>
</evidence>
<dbReference type="InterPro" id="IPR036388">
    <property type="entry name" value="WH-like_DNA-bd_sf"/>
</dbReference>